<dbReference type="CDD" id="cd08023">
    <property type="entry name" value="GH16_laminarinase_like"/>
    <property type="match status" value="1"/>
</dbReference>
<accession>A0A930LVB1</accession>
<dbReference type="Proteomes" id="UP000785653">
    <property type="component" value="Unassembled WGS sequence"/>
</dbReference>
<dbReference type="InterPro" id="IPR013320">
    <property type="entry name" value="ConA-like_dom_sf"/>
</dbReference>
<feature type="chain" id="PRO_5037979459" evidence="2">
    <location>
        <begin position="20"/>
        <end position="384"/>
    </location>
</feature>
<feature type="compositionally biased region" description="Pro residues" evidence="1">
    <location>
        <begin position="336"/>
        <end position="384"/>
    </location>
</feature>
<evidence type="ECO:0000256" key="2">
    <source>
        <dbReference type="SAM" id="SignalP"/>
    </source>
</evidence>
<dbReference type="EMBL" id="JABZXS010000150">
    <property type="protein sequence ID" value="MBF1674058.1"/>
    <property type="molecule type" value="Genomic_DNA"/>
</dbReference>
<feature type="signal peptide" evidence="2">
    <location>
        <begin position="1"/>
        <end position="19"/>
    </location>
</feature>
<evidence type="ECO:0000313" key="5">
    <source>
        <dbReference type="Proteomes" id="UP000785653"/>
    </source>
</evidence>
<proteinExistence type="predicted"/>
<dbReference type="PANTHER" id="PTHR10963">
    <property type="entry name" value="GLYCOSYL HYDROLASE-RELATED"/>
    <property type="match status" value="1"/>
</dbReference>
<evidence type="ECO:0000256" key="1">
    <source>
        <dbReference type="SAM" id="MobiDB-lite"/>
    </source>
</evidence>
<gene>
    <name evidence="4" type="ORF">HXO65_07640</name>
</gene>
<protein>
    <submittedName>
        <fullName evidence="4">Family 16 glycosylhydrolase</fullName>
    </submittedName>
</protein>
<dbReference type="PANTHER" id="PTHR10963:SF60">
    <property type="entry name" value="GRAM-NEGATIVE BACTERIA-BINDING PROTEIN 1-RELATED"/>
    <property type="match status" value="1"/>
</dbReference>
<feature type="region of interest" description="Disordered" evidence="1">
    <location>
        <begin position="311"/>
        <end position="384"/>
    </location>
</feature>
<name>A0A930LVB1_9MICC</name>
<comment type="caution">
    <text evidence="4">The sequence shown here is derived from an EMBL/GenBank/DDBJ whole genome shotgun (WGS) entry which is preliminary data.</text>
</comment>
<reference evidence="4" key="1">
    <citation type="submission" date="2020-04" db="EMBL/GenBank/DDBJ databases">
        <title>Deep metagenomics examines the oral microbiome during advanced dental caries in children, revealing novel taxa and co-occurrences with host molecules.</title>
        <authorList>
            <person name="Baker J.L."/>
            <person name="Morton J.T."/>
            <person name="Dinis M."/>
            <person name="Alvarez R."/>
            <person name="Tran N.C."/>
            <person name="Knight R."/>
            <person name="Edlund A."/>
        </authorList>
    </citation>
    <scope>NUCLEOTIDE SEQUENCE</scope>
    <source>
        <strain evidence="4">JCVI_47_bin.3</strain>
    </source>
</reference>
<feature type="compositionally biased region" description="Pro residues" evidence="1">
    <location>
        <begin position="316"/>
        <end position="326"/>
    </location>
</feature>
<sequence length="384" mass="41255">MVLATVGVATSFFAAPAHAEAPAGYSLSWSDEFDGTSLDTSKWGYAYGCFDPALKTQTHYTDSPENVRVADGNLYITALYSPTRVKWNKETRKMETIDRTCTRTENGKKVEYPAPFTSAMVQTKDDNGVKYSIKGDFYAEARIKLPENAPSSWSSLWTTGEKGGPWPGNGEVDVFESKGWDASYLQANTHTPRQGNPSKSEQHHGQLANDGTTQTQFHTYGVEKTGDKITFYLDGVPSHVVNYKDIKGTNPFLDEDNGMILRLNQIVGGTFLASDSGDTTYVDAIPYKDAYTGAGASMVVDYVRVYKKAASADPAPVVPAPTPEPTTEPTTEPALPTDPKPADPTPANPTPVEPTPANPTPGTPAPAEPTPADPTPAPETPAPA</sequence>
<dbReference type="PROSITE" id="PS51762">
    <property type="entry name" value="GH16_2"/>
    <property type="match status" value="1"/>
</dbReference>
<organism evidence="4 5">
    <name type="scientific">Rothia mucilaginosa</name>
    <dbReference type="NCBI Taxonomy" id="43675"/>
    <lineage>
        <taxon>Bacteria</taxon>
        <taxon>Bacillati</taxon>
        <taxon>Actinomycetota</taxon>
        <taxon>Actinomycetes</taxon>
        <taxon>Micrococcales</taxon>
        <taxon>Micrococcaceae</taxon>
        <taxon>Rothia</taxon>
    </lineage>
</organism>
<feature type="domain" description="GH16" evidence="3">
    <location>
        <begin position="10"/>
        <end position="311"/>
    </location>
</feature>
<keyword evidence="2" id="KW-0732">Signal</keyword>
<feature type="compositionally biased region" description="Polar residues" evidence="1">
    <location>
        <begin position="188"/>
        <end position="199"/>
    </location>
</feature>
<evidence type="ECO:0000313" key="4">
    <source>
        <dbReference type="EMBL" id="MBF1674058.1"/>
    </source>
</evidence>
<dbReference type="GO" id="GO:0004553">
    <property type="term" value="F:hydrolase activity, hydrolyzing O-glycosyl compounds"/>
    <property type="evidence" value="ECO:0007669"/>
    <property type="project" value="InterPro"/>
</dbReference>
<evidence type="ECO:0000259" key="3">
    <source>
        <dbReference type="PROSITE" id="PS51762"/>
    </source>
</evidence>
<dbReference type="GO" id="GO:0005975">
    <property type="term" value="P:carbohydrate metabolic process"/>
    <property type="evidence" value="ECO:0007669"/>
    <property type="project" value="InterPro"/>
</dbReference>
<dbReference type="InterPro" id="IPR000757">
    <property type="entry name" value="Beta-glucanase-like"/>
</dbReference>
<dbReference type="SUPFAM" id="SSF49899">
    <property type="entry name" value="Concanavalin A-like lectins/glucanases"/>
    <property type="match status" value="1"/>
</dbReference>
<dbReference type="Gene3D" id="2.60.120.200">
    <property type="match status" value="1"/>
</dbReference>
<feature type="region of interest" description="Disordered" evidence="1">
    <location>
        <begin position="188"/>
        <end position="214"/>
    </location>
</feature>
<dbReference type="InterPro" id="IPR050546">
    <property type="entry name" value="Glycosyl_Hydrlase_16"/>
</dbReference>
<feature type="non-terminal residue" evidence="4">
    <location>
        <position position="384"/>
    </location>
</feature>
<dbReference type="Pfam" id="PF00722">
    <property type="entry name" value="Glyco_hydro_16"/>
    <property type="match status" value="1"/>
</dbReference>
<dbReference type="AlphaFoldDB" id="A0A930LVB1"/>